<name>A0AAN9N1K5_CANGL</name>
<accession>A0AAN9N1K5</accession>
<sequence length="193" mass="21752">MRSLGMMFDLALCGIRLPDGGANHENHAVYHRSGALSYLGVLGVMLKLLRIRLLGLEKFSNPGHEFGSMADYRDILHPSACAVLPPRVRRLRLRKVASSFGVRPGSTPLDSCSGQWPPDWSLLWWLFSSITINFTLIDHTIPQHAHDSELRYDMNKLLENLLIQEAMKESDSPERCRHEAHVRFDGVSDFSGS</sequence>
<organism evidence="1 2">
    <name type="scientific">Canavalia gladiata</name>
    <name type="common">Sword bean</name>
    <name type="synonym">Dolichos gladiatus</name>
    <dbReference type="NCBI Taxonomy" id="3824"/>
    <lineage>
        <taxon>Eukaryota</taxon>
        <taxon>Viridiplantae</taxon>
        <taxon>Streptophyta</taxon>
        <taxon>Embryophyta</taxon>
        <taxon>Tracheophyta</taxon>
        <taxon>Spermatophyta</taxon>
        <taxon>Magnoliopsida</taxon>
        <taxon>eudicotyledons</taxon>
        <taxon>Gunneridae</taxon>
        <taxon>Pentapetalae</taxon>
        <taxon>rosids</taxon>
        <taxon>fabids</taxon>
        <taxon>Fabales</taxon>
        <taxon>Fabaceae</taxon>
        <taxon>Papilionoideae</taxon>
        <taxon>50 kb inversion clade</taxon>
        <taxon>NPAAA clade</taxon>
        <taxon>indigoferoid/millettioid clade</taxon>
        <taxon>Phaseoleae</taxon>
        <taxon>Canavalia</taxon>
    </lineage>
</organism>
<keyword evidence="2" id="KW-1185">Reference proteome</keyword>
<evidence type="ECO:0000313" key="1">
    <source>
        <dbReference type="EMBL" id="KAK7361613.1"/>
    </source>
</evidence>
<dbReference type="AlphaFoldDB" id="A0AAN9N1K5"/>
<dbReference type="Proteomes" id="UP001367508">
    <property type="component" value="Unassembled WGS sequence"/>
</dbReference>
<comment type="caution">
    <text evidence="1">The sequence shown here is derived from an EMBL/GenBank/DDBJ whole genome shotgun (WGS) entry which is preliminary data.</text>
</comment>
<evidence type="ECO:0000313" key="2">
    <source>
        <dbReference type="Proteomes" id="UP001367508"/>
    </source>
</evidence>
<dbReference type="EMBL" id="JAYMYQ010000001">
    <property type="protein sequence ID" value="KAK7361613.1"/>
    <property type="molecule type" value="Genomic_DNA"/>
</dbReference>
<gene>
    <name evidence="1" type="ORF">VNO77_03683</name>
</gene>
<proteinExistence type="predicted"/>
<protein>
    <submittedName>
        <fullName evidence="1">Uncharacterized protein</fullName>
    </submittedName>
</protein>
<reference evidence="1 2" key="1">
    <citation type="submission" date="2024-01" db="EMBL/GenBank/DDBJ databases">
        <title>The genomes of 5 underutilized Papilionoideae crops provide insights into root nodulation and disease resistanc.</title>
        <authorList>
            <person name="Jiang F."/>
        </authorList>
    </citation>
    <scope>NUCLEOTIDE SEQUENCE [LARGE SCALE GENOMIC DNA]</scope>
    <source>
        <strain evidence="1">LVBAO_FW01</strain>
        <tissue evidence="1">Leaves</tissue>
    </source>
</reference>